<evidence type="ECO:0000256" key="2">
    <source>
        <dbReference type="ARBA" id="ARBA00022606"/>
    </source>
</evidence>
<keyword evidence="1" id="KW-0813">Transport</keyword>
<sequence length="379" mass="43892">MTQEPNRDQTSQVMQRSYRSVLSPNLNMVNLQDHNQNTAMHVVCSNGYLEMCRFANLLNGTSDWCCTKTKLVTHLSTWPQNMFKKFLKGLKKQKSTTPLHLAAEKGFDSIVRFLLLKNATIDRRDKNNRTALDIAIREGHREVARALVEDSNWKNLMRSYQSLPLGRHNHGRDTPLRRLINKFPDVAEHVFDNCVTGCGERSEDYNFFYVYDFEFLDDTYMMPSKNGTELLSTINPFNDDGFLKKGAKAYSDDYDVIYKNHPLKIMVNSERLDLLSHPLAISLLKYKWNSLGRFVYYFALAIYIVFIFLYTIYITQTPAPYNLFDKKNNYIDLDQELADYNGTCKNALVSRPPSLNLSKWAVIILAIAQLLKEVRDIVC</sequence>
<evidence type="ECO:0000256" key="1">
    <source>
        <dbReference type="ARBA" id="ARBA00022448"/>
    </source>
</evidence>
<keyword evidence="3" id="KW-0677">Repeat</keyword>
<evidence type="ECO:0000256" key="8">
    <source>
        <dbReference type="PROSITE-ProRule" id="PRU00023"/>
    </source>
</evidence>
<evidence type="ECO:0000256" key="4">
    <source>
        <dbReference type="ARBA" id="ARBA00023043"/>
    </source>
</evidence>
<keyword evidence="6" id="KW-0325">Glycoprotein</keyword>
<dbReference type="PANTHER" id="PTHR47143:SF1">
    <property type="entry name" value="ION_TRANS DOMAIN-CONTAINING PROTEIN"/>
    <property type="match status" value="1"/>
</dbReference>
<dbReference type="InterPro" id="IPR052076">
    <property type="entry name" value="TRP_cation_channel"/>
</dbReference>
<evidence type="ECO:0000313" key="10">
    <source>
        <dbReference type="Proteomes" id="UP000095283"/>
    </source>
</evidence>
<evidence type="ECO:0000256" key="3">
    <source>
        <dbReference type="ARBA" id="ARBA00022737"/>
    </source>
</evidence>
<dbReference type="PROSITE" id="PS50297">
    <property type="entry name" value="ANK_REP_REGION"/>
    <property type="match status" value="1"/>
</dbReference>
<keyword evidence="10" id="KW-1185">Reference proteome</keyword>
<keyword evidence="5" id="KW-0406">Ion transport</keyword>
<reference evidence="11" key="1">
    <citation type="submission" date="2016-11" db="UniProtKB">
        <authorList>
            <consortium name="WormBaseParasite"/>
        </authorList>
    </citation>
    <scope>IDENTIFICATION</scope>
</reference>
<keyword evidence="7" id="KW-0407">Ion channel</keyword>
<dbReference type="InterPro" id="IPR002110">
    <property type="entry name" value="Ankyrin_rpt"/>
</dbReference>
<dbReference type="WBParaSite" id="Hba_15666">
    <property type="protein sequence ID" value="Hba_15666"/>
    <property type="gene ID" value="Hba_15666"/>
</dbReference>
<dbReference type="Pfam" id="PF12796">
    <property type="entry name" value="Ank_2"/>
    <property type="match status" value="1"/>
</dbReference>
<dbReference type="Gene3D" id="1.25.40.20">
    <property type="entry name" value="Ankyrin repeat-containing domain"/>
    <property type="match status" value="1"/>
</dbReference>
<dbReference type="GO" id="GO:0022857">
    <property type="term" value="F:transmembrane transporter activity"/>
    <property type="evidence" value="ECO:0007669"/>
    <property type="project" value="TreeGrafter"/>
</dbReference>
<dbReference type="PANTHER" id="PTHR47143">
    <property type="entry name" value="TRANSIENT RECEPTOR POTENTIAL CATION CHANNEL PROTEIN PAINLESS"/>
    <property type="match status" value="1"/>
</dbReference>
<dbReference type="Proteomes" id="UP000095283">
    <property type="component" value="Unplaced"/>
</dbReference>
<evidence type="ECO:0000256" key="7">
    <source>
        <dbReference type="ARBA" id="ARBA00023303"/>
    </source>
</evidence>
<keyword evidence="4 8" id="KW-0040">ANK repeat</keyword>
<dbReference type="SUPFAM" id="SSF48403">
    <property type="entry name" value="Ankyrin repeat"/>
    <property type="match status" value="1"/>
</dbReference>
<keyword evidence="9" id="KW-0812">Transmembrane</keyword>
<dbReference type="GO" id="GO:1902495">
    <property type="term" value="C:transmembrane transporter complex"/>
    <property type="evidence" value="ECO:0007669"/>
    <property type="project" value="TreeGrafter"/>
</dbReference>
<proteinExistence type="predicted"/>
<feature type="transmembrane region" description="Helical" evidence="9">
    <location>
        <begin position="294"/>
        <end position="313"/>
    </location>
</feature>
<feature type="repeat" description="ANK" evidence="8">
    <location>
        <begin position="94"/>
        <end position="126"/>
    </location>
</feature>
<organism evidence="10 11">
    <name type="scientific">Heterorhabditis bacteriophora</name>
    <name type="common">Entomopathogenic nematode worm</name>
    <dbReference type="NCBI Taxonomy" id="37862"/>
    <lineage>
        <taxon>Eukaryota</taxon>
        <taxon>Metazoa</taxon>
        <taxon>Ecdysozoa</taxon>
        <taxon>Nematoda</taxon>
        <taxon>Chromadorea</taxon>
        <taxon>Rhabditida</taxon>
        <taxon>Rhabditina</taxon>
        <taxon>Rhabditomorpha</taxon>
        <taxon>Strongyloidea</taxon>
        <taxon>Heterorhabditidae</taxon>
        <taxon>Heterorhabditis</taxon>
    </lineage>
</organism>
<evidence type="ECO:0000313" key="11">
    <source>
        <dbReference type="WBParaSite" id="Hba_15666"/>
    </source>
</evidence>
<keyword evidence="2" id="KW-0716">Sensory transduction</keyword>
<dbReference type="GO" id="GO:0034220">
    <property type="term" value="P:monoatomic ion transmembrane transport"/>
    <property type="evidence" value="ECO:0007669"/>
    <property type="project" value="UniProtKB-KW"/>
</dbReference>
<evidence type="ECO:0000256" key="9">
    <source>
        <dbReference type="SAM" id="Phobius"/>
    </source>
</evidence>
<accession>A0A1I7XDQ6</accession>
<evidence type="ECO:0000256" key="6">
    <source>
        <dbReference type="ARBA" id="ARBA00023180"/>
    </source>
</evidence>
<name>A0A1I7XDQ6_HETBA</name>
<dbReference type="AlphaFoldDB" id="A0A1I7XDQ6"/>
<keyword evidence="9" id="KW-1133">Transmembrane helix</keyword>
<dbReference type="PROSITE" id="PS50088">
    <property type="entry name" value="ANK_REPEAT"/>
    <property type="match status" value="1"/>
</dbReference>
<keyword evidence="9" id="KW-0472">Membrane</keyword>
<dbReference type="InterPro" id="IPR036770">
    <property type="entry name" value="Ankyrin_rpt-contain_sf"/>
</dbReference>
<evidence type="ECO:0000256" key="5">
    <source>
        <dbReference type="ARBA" id="ARBA00023065"/>
    </source>
</evidence>
<dbReference type="SMART" id="SM00248">
    <property type="entry name" value="ANK"/>
    <property type="match status" value="3"/>
</dbReference>
<protein>
    <submittedName>
        <fullName evidence="11">ANK_REP_REGION domain-containing protein</fullName>
    </submittedName>
</protein>